<dbReference type="GO" id="GO:0007165">
    <property type="term" value="P:signal transduction"/>
    <property type="evidence" value="ECO:0000318"/>
    <property type="project" value="GO_Central"/>
</dbReference>
<dbReference type="GO" id="GO:0005634">
    <property type="term" value="C:nucleus"/>
    <property type="evidence" value="ECO:0000318"/>
    <property type="project" value="GO_Central"/>
</dbReference>
<evidence type="ECO:0000256" key="1">
    <source>
        <dbReference type="ARBA" id="ARBA00023027"/>
    </source>
</evidence>
<dbReference type="AlphaFoldDB" id="B9S6Z7"/>
<dbReference type="SUPFAM" id="SSF52200">
    <property type="entry name" value="Toll/Interleukin receptor TIR domain"/>
    <property type="match status" value="1"/>
</dbReference>
<dbReference type="InterPro" id="IPR035897">
    <property type="entry name" value="Toll_tir_struct_dom_sf"/>
</dbReference>
<dbReference type="PANTHER" id="PTHR32009">
    <property type="entry name" value="TMV RESISTANCE PROTEIN N-LIKE"/>
    <property type="match status" value="1"/>
</dbReference>
<sequence length="208" mass="23547">MSALIASSSSSSYTASEWKYDVFISFRGKDTRDSFTNYLYKDLYQKGIETFIDNKLNRGEEITPELLKAIQESMVAVVVFSHNYADSPWCLDELVHIMECKRAHGQIVLPVFYRVDPSEVEEQIGEFGKGFDRAKKQANGDMRLVKKWKAALKDAANLSGWDSSVVRPDSKLITEIVNHILKKLNHTPSSDTEGLIGIESSLEQVENY</sequence>
<dbReference type="PANTHER" id="PTHR32009:SF155">
    <property type="entry name" value="DISEASE RESISTANCE PROTEIN (TIR-NBS-LRR CLASS)"/>
    <property type="match status" value="1"/>
</dbReference>
<protein>
    <recommendedName>
        <fullName evidence="2">TIR domain-containing protein</fullName>
    </recommendedName>
</protein>
<proteinExistence type="predicted"/>
<organism evidence="3 4">
    <name type="scientific">Ricinus communis</name>
    <name type="common">Castor bean</name>
    <dbReference type="NCBI Taxonomy" id="3988"/>
    <lineage>
        <taxon>Eukaryota</taxon>
        <taxon>Viridiplantae</taxon>
        <taxon>Streptophyta</taxon>
        <taxon>Embryophyta</taxon>
        <taxon>Tracheophyta</taxon>
        <taxon>Spermatophyta</taxon>
        <taxon>Magnoliopsida</taxon>
        <taxon>eudicotyledons</taxon>
        <taxon>Gunneridae</taxon>
        <taxon>Pentapetalae</taxon>
        <taxon>rosids</taxon>
        <taxon>fabids</taxon>
        <taxon>Malpighiales</taxon>
        <taxon>Euphorbiaceae</taxon>
        <taxon>Acalyphoideae</taxon>
        <taxon>Acalypheae</taxon>
        <taxon>Ricinus</taxon>
    </lineage>
</organism>
<dbReference type="FunCoup" id="B9S6Z7">
    <property type="interactions" value="13"/>
</dbReference>
<dbReference type="Gene3D" id="3.40.50.10140">
    <property type="entry name" value="Toll/interleukin-1 receptor homology (TIR) domain"/>
    <property type="match status" value="1"/>
</dbReference>
<dbReference type="EMBL" id="EQ973883">
    <property type="protein sequence ID" value="EEF40576.1"/>
    <property type="molecule type" value="Genomic_DNA"/>
</dbReference>
<dbReference type="InParanoid" id="B9S6Z7"/>
<gene>
    <name evidence="3" type="ORF">RCOM_1330170</name>
</gene>
<dbReference type="SMART" id="SM00255">
    <property type="entry name" value="TIR"/>
    <property type="match status" value="1"/>
</dbReference>
<reference evidence="4" key="1">
    <citation type="journal article" date="2010" name="Nat. Biotechnol.">
        <title>Draft genome sequence of the oilseed species Ricinus communis.</title>
        <authorList>
            <person name="Chan A.P."/>
            <person name="Crabtree J."/>
            <person name="Zhao Q."/>
            <person name="Lorenzi H."/>
            <person name="Orvis J."/>
            <person name="Puiu D."/>
            <person name="Melake-Berhan A."/>
            <person name="Jones K.M."/>
            <person name="Redman J."/>
            <person name="Chen G."/>
            <person name="Cahoon E.B."/>
            <person name="Gedil M."/>
            <person name="Stanke M."/>
            <person name="Haas B.J."/>
            <person name="Wortman J.R."/>
            <person name="Fraser-Liggett C.M."/>
            <person name="Ravel J."/>
            <person name="Rabinowicz P.D."/>
        </authorList>
    </citation>
    <scope>NUCLEOTIDE SEQUENCE [LARGE SCALE GENOMIC DNA]</scope>
    <source>
        <strain evidence="4">cv. Hale</strain>
    </source>
</reference>
<dbReference type="STRING" id="3988.B9S6Z7"/>
<evidence type="ECO:0000313" key="3">
    <source>
        <dbReference type="EMBL" id="EEF40576.1"/>
    </source>
</evidence>
<dbReference type="Proteomes" id="UP000008311">
    <property type="component" value="Unassembled WGS sequence"/>
</dbReference>
<dbReference type="PROSITE" id="PS50104">
    <property type="entry name" value="TIR"/>
    <property type="match status" value="1"/>
</dbReference>
<accession>B9S6Z7</accession>
<dbReference type="FunFam" id="3.40.50.10140:FF:000007">
    <property type="entry name" value="Disease resistance protein (TIR-NBS-LRR class)"/>
    <property type="match status" value="1"/>
</dbReference>
<evidence type="ECO:0000259" key="2">
    <source>
        <dbReference type="PROSITE" id="PS50104"/>
    </source>
</evidence>
<name>B9S6Z7_RICCO</name>
<feature type="domain" description="TIR" evidence="2">
    <location>
        <begin position="18"/>
        <end position="184"/>
    </location>
</feature>
<keyword evidence="4" id="KW-1185">Reference proteome</keyword>
<dbReference type="InterPro" id="IPR000157">
    <property type="entry name" value="TIR_dom"/>
</dbReference>
<keyword evidence="1" id="KW-0520">NAD</keyword>
<evidence type="ECO:0000313" key="4">
    <source>
        <dbReference type="Proteomes" id="UP000008311"/>
    </source>
</evidence>
<dbReference type="Pfam" id="PF01582">
    <property type="entry name" value="TIR"/>
    <property type="match status" value="1"/>
</dbReference>